<dbReference type="RefSeq" id="XP_066931524.1">
    <property type="nucleotide sequence ID" value="XM_067075423.1"/>
</dbReference>
<name>A0A7M5VEG8_9CNID</name>
<dbReference type="SUPFAM" id="SSF54197">
    <property type="entry name" value="HIT-like"/>
    <property type="match status" value="1"/>
</dbReference>
<evidence type="ECO:0000313" key="2">
    <source>
        <dbReference type="Proteomes" id="UP000594262"/>
    </source>
</evidence>
<reference evidence="1" key="1">
    <citation type="submission" date="2021-01" db="UniProtKB">
        <authorList>
            <consortium name="EnsemblMetazoa"/>
        </authorList>
    </citation>
    <scope>IDENTIFICATION</scope>
</reference>
<evidence type="ECO:0000313" key="1">
    <source>
        <dbReference type="EnsemblMetazoa" id="CLYHEMP011719.1"/>
    </source>
</evidence>
<proteinExistence type="predicted"/>
<dbReference type="AlphaFoldDB" id="A0A7M5VEG8"/>
<sequence length="436" mass="49631">MGPWALFGSVRKLGRRTFNFRSISLCVNSNKKMAASETPENIFEFAEAYTIAKSSSECSKTWEGIIRMFDVNISRGKMIVPETFQPKVQRWFSHSDDDSPKDAITRAENQVIVRIVNKWTFEQTLFNPIRSRRPLNINNKENRSKEDEKDALSAVSSSCDFCMREEYTAIDSWGRIERKTAITASNCAKYDAFHSMIIFKDHHPLKYSKELLTDIFSICEEWFLRAHETNEKAIYPMFSWNCQGRAGASQIHGHAHVLLGENFPYGRYQYLQHVAKNYNLANPNRNYFMDLISTSRTLGLAKSVGESTILINLTPGFPYDLIVLSWNFNQDFQDAMNEAIKLLTQQFGSVSFNVTISFPPLEDGKVRKTIDANCLKEALCKEFAPMPYIGCLIDRGDPSSMASDMCGQRILLGNNLVPTDPFYAGKVLTEVIQNGQ</sequence>
<dbReference type="InterPro" id="IPR036265">
    <property type="entry name" value="HIT-like_sf"/>
</dbReference>
<protein>
    <submittedName>
        <fullName evidence="1">Uncharacterized protein</fullName>
    </submittedName>
</protein>
<dbReference type="PANTHER" id="PTHR34714:SF3">
    <property type="match status" value="1"/>
</dbReference>
<organism evidence="1 2">
    <name type="scientific">Clytia hemisphaerica</name>
    <dbReference type="NCBI Taxonomy" id="252671"/>
    <lineage>
        <taxon>Eukaryota</taxon>
        <taxon>Metazoa</taxon>
        <taxon>Cnidaria</taxon>
        <taxon>Hydrozoa</taxon>
        <taxon>Hydroidolina</taxon>
        <taxon>Leptothecata</taxon>
        <taxon>Obeliida</taxon>
        <taxon>Clytiidae</taxon>
        <taxon>Clytia</taxon>
    </lineage>
</organism>
<dbReference type="GeneID" id="136819205"/>
<keyword evidence="2" id="KW-1185">Reference proteome</keyword>
<dbReference type="EnsemblMetazoa" id="CLYHEMT011719.1">
    <property type="protein sequence ID" value="CLYHEMP011719.1"/>
    <property type="gene ID" value="CLYHEMG011719"/>
</dbReference>
<dbReference type="Proteomes" id="UP000594262">
    <property type="component" value="Unplaced"/>
</dbReference>
<dbReference type="OrthoDB" id="5945460at2759"/>
<dbReference type="PANTHER" id="PTHR34714">
    <property type="entry name" value="EGF-LIKE DOMAIN-CONTAINING PROTEIN"/>
    <property type="match status" value="1"/>
</dbReference>
<accession>A0A7M5VEG8</accession>